<dbReference type="InterPro" id="IPR005019">
    <property type="entry name" value="Adenine_glyco"/>
</dbReference>
<dbReference type="GO" id="GO:0008725">
    <property type="term" value="F:DNA-3-methyladenine glycosylase activity"/>
    <property type="evidence" value="ECO:0007669"/>
    <property type="project" value="InterPro"/>
</dbReference>
<dbReference type="PANTHER" id="PTHR30037:SF4">
    <property type="entry name" value="DNA-3-METHYLADENINE GLYCOSYLASE I"/>
    <property type="match status" value="1"/>
</dbReference>
<dbReference type="Pfam" id="PF03352">
    <property type="entry name" value="Adenine_glyco"/>
    <property type="match status" value="1"/>
</dbReference>
<reference evidence="2 3" key="1">
    <citation type="submission" date="2013-02" db="EMBL/GenBank/DDBJ databases">
        <title>The Genome Sequence of Enterococcus phoeniculicola BAA-412.</title>
        <authorList>
            <consortium name="The Broad Institute Genome Sequencing Platform"/>
            <consortium name="The Broad Institute Genome Sequencing Center for Infectious Disease"/>
            <person name="Earl A.M."/>
            <person name="Gilmore M.S."/>
            <person name="Lebreton F."/>
            <person name="Walker B."/>
            <person name="Young S.K."/>
            <person name="Zeng Q."/>
            <person name="Gargeya S."/>
            <person name="Fitzgerald M."/>
            <person name="Haas B."/>
            <person name="Abouelleil A."/>
            <person name="Alvarado L."/>
            <person name="Arachchi H.M."/>
            <person name="Berlin A.M."/>
            <person name="Chapman S.B."/>
            <person name="Dewar J."/>
            <person name="Goldberg J."/>
            <person name="Griggs A."/>
            <person name="Gujja S."/>
            <person name="Hansen M."/>
            <person name="Howarth C."/>
            <person name="Imamovic A."/>
            <person name="Larimer J."/>
            <person name="McCowan C."/>
            <person name="Murphy C."/>
            <person name="Neiman D."/>
            <person name="Pearson M."/>
            <person name="Priest M."/>
            <person name="Roberts A."/>
            <person name="Saif S."/>
            <person name="Shea T."/>
            <person name="Sisk P."/>
            <person name="Sykes S."/>
            <person name="Wortman J."/>
            <person name="Nusbaum C."/>
            <person name="Birren B."/>
        </authorList>
    </citation>
    <scope>NUCLEOTIDE SEQUENCE [LARGE SCALE GENOMIC DNA]</scope>
    <source>
        <strain evidence="2 3">ATCC BAA-412</strain>
    </source>
</reference>
<sequence>MKRCSWAESHELETIYHDTQWGIPVHNDQKLFEMLMLEAMQAGLSWLTILKKMETFSEAYDHWDYRIIATYDDQKIEELLSNPGIIRHPLKVKAAINNAQKFLAIQEEFGSFDTYIWGFVDGQPIMNHWKEMSEVPGTTKLSEKISKELKKRGFKFLGSTTVYAFMQSIGMVNDHVEDCFCKYSTK</sequence>
<dbReference type="GO" id="GO:0006284">
    <property type="term" value="P:base-excision repair"/>
    <property type="evidence" value="ECO:0007669"/>
    <property type="project" value="InterPro"/>
</dbReference>
<dbReference type="EMBL" id="AJAT01000012">
    <property type="protein sequence ID" value="EOL45448.1"/>
    <property type="molecule type" value="Genomic_DNA"/>
</dbReference>
<dbReference type="Proteomes" id="UP000013785">
    <property type="component" value="Unassembled WGS sequence"/>
</dbReference>
<keyword evidence="3" id="KW-1185">Reference proteome</keyword>
<evidence type="ECO:0000313" key="3">
    <source>
        <dbReference type="Proteomes" id="UP000013785"/>
    </source>
</evidence>
<dbReference type="OrthoDB" id="9807664at2"/>
<gene>
    <name evidence="2" type="ORF">UC3_01338</name>
</gene>
<dbReference type="AlphaFoldDB" id="R3TWE8"/>
<dbReference type="RefSeq" id="WP_010768001.1">
    <property type="nucleotide sequence ID" value="NZ_ASWE01000003.1"/>
</dbReference>
<comment type="caution">
    <text evidence="2">The sequence shown here is derived from an EMBL/GenBank/DDBJ whole genome shotgun (WGS) entry which is preliminary data.</text>
</comment>
<organism evidence="2 3">
    <name type="scientific">Enterococcus phoeniculicola ATCC BAA-412</name>
    <dbReference type="NCBI Taxonomy" id="1158610"/>
    <lineage>
        <taxon>Bacteria</taxon>
        <taxon>Bacillati</taxon>
        <taxon>Bacillota</taxon>
        <taxon>Bacilli</taxon>
        <taxon>Lactobacillales</taxon>
        <taxon>Enterococcaceae</taxon>
        <taxon>Enterococcus</taxon>
    </lineage>
</organism>
<dbReference type="STRING" id="154621.RV11_GL000119"/>
<feature type="binding site" evidence="1">
    <location>
        <position position="179"/>
    </location>
    <ligand>
        <name>Zn(2+)</name>
        <dbReference type="ChEBI" id="CHEBI:29105"/>
    </ligand>
</feature>
<keyword evidence="1" id="KW-0862">Zinc</keyword>
<dbReference type="SUPFAM" id="SSF48150">
    <property type="entry name" value="DNA-glycosylase"/>
    <property type="match status" value="1"/>
</dbReference>
<accession>R3TWE8</accession>
<feature type="binding site" evidence="1">
    <location>
        <position position="17"/>
    </location>
    <ligand>
        <name>Zn(2+)</name>
        <dbReference type="ChEBI" id="CHEBI:29105"/>
    </ligand>
</feature>
<proteinExistence type="predicted"/>
<name>R3TWE8_9ENTE</name>
<keyword evidence="1" id="KW-0479">Metal-binding</keyword>
<feature type="binding site" evidence="1">
    <location>
        <position position="4"/>
    </location>
    <ligand>
        <name>Zn(2+)</name>
        <dbReference type="ChEBI" id="CHEBI:29105"/>
    </ligand>
</feature>
<evidence type="ECO:0000256" key="1">
    <source>
        <dbReference type="PIRSR" id="PIRSR605019-1"/>
    </source>
</evidence>
<dbReference type="PANTHER" id="PTHR30037">
    <property type="entry name" value="DNA-3-METHYLADENINE GLYCOSYLASE 1"/>
    <property type="match status" value="1"/>
</dbReference>
<feature type="binding site" evidence="1">
    <location>
        <position position="175"/>
    </location>
    <ligand>
        <name>Zn(2+)</name>
        <dbReference type="ChEBI" id="CHEBI:29105"/>
    </ligand>
</feature>
<dbReference type="GO" id="GO:0046872">
    <property type="term" value="F:metal ion binding"/>
    <property type="evidence" value="ECO:0007669"/>
    <property type="project" value="UniProtKB-KW"/>
</dbReference>
<protein>
    <submittedName>
        <fullName evidence="2">DNA-3-methyladenine glycosylase I</fullName>
    </submittedName>
</protein>
<dbReference type="InterPro" id="IPR011257">
    <property type="entry name" value="DNA_glycosylase"/>
</dbReference>
<dbReference type="InterPro" id="IPR052891">
    <property type="entry name" value="DNA-3mA_glycosylase"/>
</dbReference>
<dbReference type="HOGENOM" id="CLU_083758_1_0_9"/>
<dbReference type="PATRIC" id="fig|1158610.3.peg.1316"/>
<evidence type="ECO:0000313" key="2">
    <source>
        <dbReference type="EMBL" id="EOL45448.1"/>
    </source>
</evidence>
<dbReference type="eggNOG" id="COG2818">
    <property type="taxonomic scope" value="Bacteria"/>
</dbReference>
<dbReference type="Gene3D" id="1.10.340.30">
    <property type="entry name" value="Hypothetical protein, domain 2"/>
    <property type="match status" value="1"/>
</dbReference>